<keyword evidence="5" id="KW-1185">Reference proteome</keyword>
<dbReference type="PANTHER" id="PTHR43479:SF7">
    <property type="entry name" value="TETR-FAMILY TRANSCRIPTIONAL REGULATOR"/>
    <property type="match status" value="1"/>
</dbReference>
<dbReference type="InterPro" id="IPR050624">
    <property type="entry name" value="HTH-type_Tx_Regulator"/>
</dbReference>
<name>A0ABU3HCY0_9BACL</name>
<organism evidence="4 5">
    <name type="scientific">Paenibacillus forsythiae</name>
    <dbReference type="NCBI Taxonomy" id="365616"/>
    <lineage>
        <taxon>Bacteria</taxon>
        <taxon>Bacillati</taxon>
        <taxon>Bacillota</taxon>
        <taxon>Bacilli</taxon>
        <taxon>Bacillales</taxon>
        <taxon>Paenibacillaceae</taxon>
        <taxon>Paenibacillus</taxon>
    </lineage>
</organism>
<accession>A0ABU3HCY0</accession>
<dbReference type="InterPro" id="IPR001647">
    <property type="entry name" value="HTH_TetR"/>
</dbReference>
<dbReference type="Gene3D" id="1.10.357.10">
    <property type="entry name" value="Tetracycline Repressor, domain 2"/>
    <property type="match status" value="1"/>
</dbReference>
<dbReference type="PANTHER" id="PTHR43479">
    <property type="entry name" value="ACREF/ENVCD OPERON REPRESSOR-RELATED"/>
    <property type="match status" value="1"/>
</dbReference>
<dbReference type="PRINTS" id="PR00455">
    <property type="entry name" value="HTHTETR"/>
</dbReference>
<evidence type="ECO:0000256" key="1">
    <source>
        <dbReference type="ARBA" id="ARBA00023125"/>
    </source>
</evidence>
<proteinExistence type="predicted"/>
<feature type="DNA-binding region" description="H-T-H motif" evidence="2">
    <location>
        <begin position="35"/>
        <end position="54"/>
    </location>
</feature>
<dbReference type="InterPro" id="IPR009057">
    <property type="entry name" value="Homeodomain-like_sf"/>
</dbReference>
<dbReference type="EMBL" id="JAUSUY010000025">
    <property type="protein sequence ID" value="MDT3428682.1"/>
    <property type="molecule type" value="Genomic_DNA"/>
</dbReference>
<dbReference type="RefSeq" id="WP_084463421.1">
    <property type="nucleotide sequence ID" value="NZ_JAUSUY010000025.1"/>
</dbReference>
<dbReference type="SUPFAM" id="SSF46689">
    <property type="entry name" value="Homeodomain-like"/>
    <property type="match status" value="1"/>
</dbReference>
<evidence type="ECO:0000313" key="4">
    <source>
        <dbReference type="EMBL" id="MDT3428682.1"/>
    </source>
</evidence>
<dbReference type="PROSITE" id="PS50977">
    <property type="entry name" value="HTH_TETR_2"/>
    <property type="match status" value="1"/>
</dbReference>
<evidence type="ECO:0000256" key="2">
    <source>
        <dbReference type="PROSITE-ProRule" id="PRU00335"/>
    </source>
</evidence>
<protein>
    <submittedName>
        <fullName evidence="4">AcrR family transcriptional regulator</fullName>
    </submittedName>
</protein>
<dbReference type="Pfam" id="PF14278">
    <property type="entry name" value="TetR_C_8"/>
    <property type="match status" value="1"/>
</dbReference>
<dbReference type="Pfam" id="PF00440">
    <property type="entry name" value="TetR_N"/>
    <property type="match status" value="1"/>
</dbReference>
<feature type="domain" description="HTH tetR-type" evidence="3">
    <location>
        <begin position="12"/>
        <end position="72"/>
    </location>
</feature>
<gene>
    <name evidence="4" type="ORF">J2Z22_004275</name>
</gene>
<evidence type="ECO:0000313" key="5">
    <source>
        <dbReference type="Proteomes" id="UP001248709"/>
    </source>
</evidence>
<dbReference type="InterPro" id="IPR039532">
    <property type="entry name" value="TetR_C_Firmicutes"/>
</dbReference>
<dbReference type="Proteomes" id="UP001248709">
    <property type="component" value="Unassembled WGS sequence"/>
</dbReference>
<sequence>MEHAVKIDRRILRTKQSITKSFLELFLEKDFEAITINDIADRANVNRGTIYLHYTDKYDLLDKCIEEHINELVSLCKRWEVNEVNIELIHESKPFFDYLRDHFPFFSSMFSNQRVFVFRDRLQQFISVSLMDKMNKLGNKSDVESELNAQFMASAFIGIVEWWIRHQMPHSTDFMADQVRKLFEKNQIYPNIMK</sequence>
<evidence type="ECO:0000259" key="3">
    <source>
        <dbReference type="PROSITE" id="PS50977"/>
    </source>
</evidence>
<keyword evidence="1 2" id="KW-0238">DNA-binding</keyword>
<reference evidence="4 5" key="1">
    <citation type="submission" date="2023-07" db="EMBL/GenBank/DDBJ databases">
        <title>Genomic Encyclopedia of Type Strains, Phase IV (KMG-IV): sequencing the most valuable type-strain genomes for metagenomic binning, comparative biology and taxonomic classification.</title>
        <authorList>
            <person name="Goeker M."/>
        </authorList>
    </citation>
    <scope>NUCLEOTIDE SEQUENCE [LARGE SCALE GENOMIC DNA]</scope>
    <source>
        <strain evidence="4 5">T98</strain>
    </source>
</reference>
<comment type="caution">
    <text evidence="4">The sequence shown here is derived from an EMBL/GenBank/DDBJ whole genome shotgun (WGS) entry which is preliminary data.</text>
</comment>